<protein>
    <submittedName>
        <fullName evidence="8">Protein-disulfide isomerase</fullName>
    </submittedName>
</protein>
<dbReference type="Proteomes" id="UP000199155">
    <property type="component" value="Unassembled WGS sequence"/>
</dbReference>
<keyword evidence="9" id="KW-1185">Reference proteome</keyword>
<evidence type="ECO:0000313" key="9">
    <source>
        <dbReference type="Proteomes" id="UP000199155"/>
    </source>
</evidence>
<evidence type="ECO:0000313" key="8">
    <source>
        <dbReference type="EMBL" id="SDL08609.1"/>
    </source>
</evidence>
<feature type="signal peptide" evidence="6">
    <location>
        <begin position="1"/>
        <end position="33"/>
    </location>
</feature>
<evidence type="ECO:0000256" key="4">
    <source>
        <dbReference type="ARBA" id="ARBA00023157"/>
    </source>
</evidence>
<dbReference type="Pfam" id="PF13462">
    <property type="entry name" value="Thioredoxin_4"/>
    <property type="match status" value="1"/>
</dbReference>
<evidence type="ECO:0000256" key="2">
    <source>
        <dbReference type="ARBA" id="ARBA00022729"/>
    </source>
</evidence>
<comment type="similarity">
    <text evidence="1">Belongs to the thioredoxin family. DsbA subfamily.</text>
</comment>
<dbReference type="SUPFAM" id="SSF52833">
    <property type="entry name" value="Thioredoxin-like"/>
    <property type="match status" value="1"/>
</dbReference>
<keyword evidence="3" id="KW-0560">Oxidoreductase</keyword>
<evidence type="ECO:0000256" key="3">
    <source>
        <dbReference type="ARBA" id="ARBA00023002"/>
    </source>
</evidence>
<evidence type="ECO:0000256" key="1">
    <source>
        <dbReference type="ARBA" id="ARBA00005791"/>
    </source>
</evidence>
<dbReference type="RefSeq" id="WP_093616216.1">
    <property type="nucleotide sequence ID" value="NZ_FNFF01000018.1"/>
</dbReference>
<dbReference type="OrthoDB" id="4135024at2"/>
<keyword evidence="4" id="KW-1015">Disulfide bond</keyword>
<evidence type="ECO:0000256" key="6">
    <source>
        <dbReference type="SAM" id="SignalP"/>
    </source>
</evidence>
<feature type="chain" id="PRO_5038337066" evidence="6">
    <location>
        <begin position="34"/>
        <end position="247"/>
    </location>
</feature>
<keyword evidence="2 6" id="KW-0732">Signal</keyword>
<dbReference type="AlphaFoldDB" id="A0A1G9H6W4"/>
<feature type="domain" description="Thioredoxin-like fold" evidence="7">
    <location>
        <begin position="71"/>
        <end position="231"/>
    </location>
</feature>
<evidence type="ECO:0000256" key="5">
    <source>
        <dbReference type="ARBA" id="ARBA00023284"/>
    </source>
</evidence>
<dbReference type="STRING" id="417292.SAMN05421806_11815"/>
<keyword evidence="8" id="KW-0413">Isomerase</keyword>
<accession>A0A1G9H6W4</accession>
<dbReference type="InterPro" id="IPR012336">
    <property type="entry name" value="Thioredoxin-like_fold"/>
</dbReference>
<dbReference type="InterPro" id="IPR036249">
    <property type="entry name" value="Thioredoxin-like_sf"/>
</dbReference>
<proteinExistence type="inferred from homology"/>
<dbReference type="EMBL" id="FNFF01000018">
    <property type="protein sequence ID" value="SDL08609.1"/>
    <property type="molecule type" value="Genomic_DNA"/>
</dbReference>
<name>A0A1G9H6W4_9ACTN</name>
<dbReference type="GO" id="GO:0016853">
    <property type="term" value="F:isomerase activity"/>
    <property type="evidence" value="ECO:0007669"/>
    <property type="project" value="UniProtKB-KW"/>
</dbReference>
<reference evidence="8 9" key="1">
    <citation type="submission" date="2016-10" db="EMBL/GenBank/DDBJ databases">
        <authorList>
            <person name="de Groot N.N."/>
        </authorList>
    </citation>
    <scope>NUCLEOTIDE SEQUENCE [LARGE SCALE GENOMIC DNA]</scope>
    <source>
        <strain evidence="8 9">CGMCC 4.5727</strain>
    </source>
</reference>
<dbReference type="Gene3D" id="3.40.30.10">
    <property type="entry name" value="Glutaredoxin"/>
    <property type="match status" value="1"/>
</dbReference>
<evidence type="ECO:0000259" key="7">
    <source>
        <dbReference type="Pfam" id="PF13462"/>
    </source>
</evidence>
<dbReference type="PANTHER" id="PTHR13887">
    <property type="entry name" value="GLUTATHIONE S-TRANSFERASE KAPPA"/>
    <property type="match status" value="1"/>
</dbReference>
<dbReference type="PANTHER" id="PTHR13887:SF14">
    <property type="entry name" value="DISULFIDE BOND FORMATION PROTEIN D"/>
    <property type="match status" value="1"/>
</dbReference>
<dbReference type="GO" id="GO:0016491">
    <property type="term" value="F:oxidoreductase activity"/>
    <property type="evidence" value="ECO:0007669"/>
    <property type="project" value="UniProtKB-KW"/>
</dbReference>
<sequence length="247" mass="25772">MPVRTEARRTDARRRYARAFVTLAAVAALGAGAAACSSSGGEAATGAALAAEPAADASLFADLPAKLAADGTTVVVGKADAPHTVRVYLDPQCPFCAKFETGGGEGLAKAVREGRAKAEYTVASFLDQGREGASTRAANALRAALDAGKFAEYHAALYASQPQEGTPDAYSPEHLLRIADQVKGLRSAAFDKAVKDMAYKDWVKKSEAAFEASGERGTPAVLVDGRKVETREGLFTADGFTKVLESR</sequence>
<organism evidence="8 9">
    <name type="scientific">Streptomyces indicus</name>
    <dbReference type="NCBI Taxonomy" id="417292"/>
    <lineage>
        <taxon>Bacteria</taxon>
        <taxon>Bacillati</taxon>
        <taxon>Actinomycetota</taxon>
        <taxon>Actinomycetes</taxon>
        <taxon>Kitasatosporales</taxon>
        <taxon>Streptomycetaceae</taxon>
        <taxon>Streptomyces</taxon>
    </lineage>
</organism>
<gene>
    <name evidence="8" type="ORF">SAMN05421806_11815</name>
</gene>
<keyword evidence="5" id="KW-0676">Redox-active center</keyword>